<evidence type="ECO:0000313" key="2">
    <source>
        <dbReference type="Proteomes" id="UP000323720"/>
    </source>
</evidence>
<dbReference type="Pfam" id="PF11617">
    <property type="entry name" value="Cu-binding_MopE"/>
    <property type="match status" value="3"/>
</dbReference>
<proteinExistence type="predicted"/>
<evidence type="ECO:0000313" key="1">
    <source>
        <dbReference type="EMBL" id="TYB79713.1"/>
    </source>
</evidence>
<dbReference type="PROSITE" id="PS51257">
    <property type="entry name" value="PROKAR_LIPOPROTEIN"/>
    <property type="match status" value="1"/>
</dbReference>
<name>A0A5D0REF3_9FLAO</name>
<dbReference type="OrthoDB" id="2972467at2"/>
<sequence length="231" mass="24938">MKKRFLKTILPIMLLITAVFLIGSGCGNPDPIYDQYNFWPDIDQDGFGDASVNGTFYSIAGAPANYVRDYSDCDDTNIAVNPDAIEVPDNEIDENCNGLFGITFYKDSDNDGFGDPNSGSEYELNFGDPAPDGMVYNDADCDDTNDMINPLADEVVGNGIDDNCDGDIDIVEYYKDADGDGYGAGSALPPPATGVNNNLDCDDNNPNVHPYAMEVENGIDDDCDGIIDEII</sequence>
<organism evidence="1 2">
    <name type="scientific">Bizionia myxarmorum</name>
    <dbReference type="NCBI Taxonomy" id="291186"/>
    <lineage>
        <taxon>Bacteria</taxon>
        <taxon>Pseudomonadati</taxon>
        <taxon>Bacteroidota</taxon>
        <taxon>Flavobacteriia</taxon>
        <taxon>Flavobacteriales</taxon>
        <taxon>Flavobacteriaceae</taxon>
        <taxon>Bizionia</taxon>
    </lineage>
</organism>
<dbReference type="EMBL" id="VSKK01000001">
    <property type="protein sequence ID" value="TYB79713.1"/>
    <property type="molecule type" value="Genomic_DNA"/>
</dbReference>
<keyword evidence="2" id="KW-1185">Reference proteome</keyword>
<dbReference type="RefSeq" id="WP_148403446.1">
    <property type="nucleotide sequence ID" value="NZ_VSKK01000001.1"/>
</dbReference>
<dbReference type="Proteomes" id="UP000323720">
    <property type="component" value="Unassembled WGS sequence"/>
</dbReference>
<dbReference type="AlphaFoldDB" id="A0A5D0REF3"/>
<gene>
    <name evidence="1" type="ORF">ES674_08175</name>
</gene>
<reference evidence="1 2" key="1">
    <citation type="submission" date="2019-08" db="EMBL/GenBank/DDBJ databases">
        <title>Genomes of Antarctic Bizionia species.</title>
        <authorList>
            <person name="Bowman J.P."/>
        </authorList>
    </citation>
    <scope>NUCLEOTIDE SEQUENCE [LARGE SCALE GENOMIC DNA]</scope>
    <source>
        <strain evidence="1 2">ADA-4</strain>
    </source>
</reference>
<comment type="caution">
    <text evidence="1">The sequence shown here is derived from an EMBL/GenBank/DDBJ whole genome shotgun (WGS) entry which is preliminary data.</text>
</comment>
<accession>A0A5D0REF3</accession>
<protein>
    <submittedName>
        <fullName evidence="1">Uncharacterized protein</fullName>
    </submittedName>
</protein>
<dbReference type="InterPro" id="IPR021655">
    <property type="entry name" value="Put_metal-bd"/>
</dbReference>